<name>A0A1R4IGW6_9ACTN</name>
<organism evidence="2 3">
    <name type="scientific">Luteococcus japonicus LSP_Lj1</name>
    <dbReference type="NCBI Taxonomy" id="1255658"/>
    <lineage>
        <taxon>Bacteria</taxon>
        <taxon>Bacillati</taxon>
        <taxon>Actinomycetota</taxon>
        <taxon>Actinomycetes</taxon>
        <taxon>Propionibacteriales</taxon>
        <taxon>Propionibacteriaceae</taxon>
        <taxon>Luteococcus</taxon>
    </lineage>
</organism>
<evidence type="ECO:0000256" key="1">
    <source>
        <dbReference type="SAM" id="MobiDB-lite"/>
    </source>
</evidence>
<feature type="region of interest" description="Disordered" evidence="1">
    <location>
        <begin position="36"/>
        <end position="76"/>
    </location>
</feature>
<sequence>MLYALEETGPNLCVAHRYFPTGEAQAWDDPVTYLGGGTVEHTRAPSPSSRANSRQDLSGAEEFAPAPHTGTRLRND</sequence>
<dbReference type="EMBL" id="FUKQ01000007">
    <property type="protein sequence ID" value="SJN18988.1"/>
    <property type="molecule type" value="Genomic_DNA"/>
</dbReference>
<dbReference type="RefSeq" id="WP_143813830.1">
    <property type="nucleotide sequence ID" value="NZ_FUKQ01000007.1"/>
</dbReference>
<dbReference type="OrthoDB" id="8385759at2"/>
<accession>A0A1R4IGW6</accession>
<dbReference type="STRING" id="1255658.FM114_01750"/>
<reference evidence="2 3" key="1">
    <citation type="submission" date="2017-02" db="EMBL/GenBank/DDBJ databases">
        <authorList>
            <person name="Peterson S.W."/>
        </authorList>
    </citation>
    <scope>NUCLEOTIDE SEQUENCE [LARGE SCALE GENOMIC DNA]</scope>
    <source>
        <strain evidence="2 3">LSP_Lj1</strain>
    </source>
</reference>
<keyword evidence="3" id="KW-1185">Reference proteome</keyword>
<evidence type="ECO:0000313" key="3">
    <source>
        <dbReference type="Proteomes" id="UP000188342"/>
    </source>
</evidence>
<protein>
    <submittedName>
        <fullName evidence="2">Uncharacterized protein</fullName>
    </submittedName>
</protein>
<feature type="compositionally biased region" description="Low complexity" evidence="1">
    <location>
        <begin position="44"/>
        <end position="54"/>
    </location>
</feature>
<evidence type="ECO:0000313" key="2">
    <source>
        <dbReference type="EMBL" id="SJN18988.1"/>
    </source>
</evidence>
<gene>
    <name evidence="2" type="ORF">FM114_01750</name>
</gene>
<proteinExistence type="predicted"/>
<dbReference type="AlphaFoldDB" id="A0A1R4IGW6"/>
<dbReference type="Proteomes" id="UP000188342">
    <property type="component" value="Unassembled WGS sequence"/>
</dbReference>